<reference evidence="5 6" key="1">
    <citation type="submission" date="2016-11" db="EMBL/GenBank/DDBJ databases">
        <authorList>
            <person name="Jaros S."/>
            <person name="Januszkiewicz K."/>
            <person name="Wedrychowicz H."/>
        </authorList>
    </citation>
    <scope>NUCLEOTIDE SEQUENCE [LARGE SCALE GENOMIC DNA]</scope>
    <source>
        <strain evidence="5 6">DSM 5091</strain>
    </source>
</reference>
<organism evidence="5 6">
    <name type="scientific">Malonomonas rubra DSM 5091</name>
    <dbReference type="NCBI Taxonomy" id="1122189"/>
    <lineage>
        <taxon>Bacteria</taxon>
        <taxon>Pseudomonadati</taxon>
        <taxon>Thermodesulfobacteriota</taxon>
        <taxon>Desulfuromonadia</taxon>
        <taxon>Desulfuromonadales</taxon>
        <taxon>Geopsychrobacteraceae</taxon>
        <taxon>Malonomonas</taxon>
    </lineage>
</organism>
<dbReference type="STRING" id="1122189.SAMN02745165_02163"/>
<dbReference type="InterPro" id="IPR007346">
    <property type="entry name" value="Endonuclease-I"/>
</dbReference>
<keyword evidence="3" id="KW-0378">Hydrolase</keyword>
<evidence type="ECO:0000256" key="1">
    <source>
        <dbReference type="ARBA" id="ARBA00006429"/>
    </source>
</evidence>
<accession>A0A1M6ILS8</accession>
<dbReference type="SUPFAM" id="SSF54060">
    <property type="entry name" value="His-Me finger endonucleases"/>
    <property type="match status" value="1"/>
</dbReference>
<dbReference type="PANTHER" id="PTHR33607">
    <property type="entry name" value="ENDONUCLEASE-1"/>
    <property type="match status" value="1"/>
</dbReference>
<name>A0A1M6ILS8_MALRU</name>
<keyword evidence="4" id="KW-0732">Signal</keyword>
<dbReference type="Proteomes" id="UP000184171">
    <property type="component" value="Unassembled WGS sequence"/>
</dbReference>
<gene>
    <name evidence="5" type="ORF">SAMN02745165_02163</name>
</gene>
<feature type="signal peptide" evidence="4">
    <location>
        <begin position="1"/>
        <end position="20"/>
    </location>
</feature>
<keyword evidence="6" id="KW-1185">Reference proteome</keyword>
<evidence type="ECO:0000256" key="3">
    <source>
        <dbReference type="ARBA" id="ARBA00022801"/>
    </source>
</evidence>
<evidence type="ECO:0000313" key="6">
    <source>
        <dbReference type="Proteomes" id="UP000184171"/>
    </source>
</evidence>
<protein>
    <submittedName>
        <fullName evidence="5">Deoxyribonuclease-1</fullName>
    </submittedName>
</protein>
<sequence>MRRFLVFVVVALLGPSIALSGGNESIQSFSKAENILLKQIYADRDQTFYCGSTFNSGKQVFHAAGYVPVKDNKRANLLVWEHVVPAHVFGQSFKEWREGDPTCVDSKGNVFKGRKCAEKLNKQFRYMQADMHNLVPAIGELSDQRSSSSFAMIPGEERRFGLCDMEIANQKIEPPEDVRGDIARIYFYMSDAYPERGIVSVKNRKLFDAWDKQDPVDEWECEKERRVRAIQGNENFFVNRRCLGGYGGVFWFPL</sequence>
<comment type="similarity">
    <text evidence="1">Belongs to the EndA/NucM nuclease family.</text>
</comment>
<dbReference type="PANTHER" id="PTHR33607:SF2">
    <property type="entry name" value="ENDONUCLEASE-1"/>
    <property type="match status" value="1"/>
</dbReference>
<dbReference type="InterPro" id="IPR044925">
    <property type="entry name" value="His-Me_finger_sf"/>
</dbReference>
<evidence type="ECO:0000313" key="5">
    <source>
        <dbReference type="EMBL" id="SHJ35400.1"/>
    </source>
</evidence>
<dbReference type="GO" id="GO:0016787">
    <property type="term" value="F:hydrolase activity"/>
    <property type="evidence" value="ECO:0007669"/>
    <property type="project" value="UniProtKB-KW"/>
</dbReference>
<dbReference type="RefSeq" id="WP_208610153.1">
    <property type="nucleotide sequence ID" value="NZ_FQZT01000007.1"/>
</dbReference>
<dbReference type="EMBL" id="FQZT01000007">
    <property type="protein sequence ID" value="SHJ35400.1"/>
    <property type="molecule type" value="Genomic_DNA"/>
</dbReference>
<evidence type="ECO:0000256" key="2">
    <source>
        <dbReference type="ARBA" id="ARBA00022722"/>
    </source>
</evidence>
<dbReference type="GO" id="GO:0004518">
    <property type="term" value="F:nuclease activity"/>
    <property type="evidence" value="ECO:0007669"/>
    <property type="project" value="UniProtKB-KW"/>
</dbReference>
<keyword evidence="2" id="KW-0540">Nuclease</keyword>
<proteinExistence type="inferred from homology"/>
<evidence type="ECO:0000256" key="4">
    <source>
        <dbReference type="SAM" id="SignalP"/>
    </source>
</evidence>
<feature type="chain" id="PRO_5012816336" evidence="4">
    <location>
        <begin position="21"/>
        <end position="254"/>
    </location>
</feature>
<dbReference type="AlphaFoldDB" id="A0A1M6ILS8"/>
<dbReference type="Pfam" id="PF04231">
    <property type="entry name" value="Endonuclease_1"/>
    <property type="match status" value="1"/>
</dbReference>